<keyword evidence="12" id="KW-0963">Cytoplasm</keyword>
<protein>
    <recommendedName>
        <fullName evidence="4 12">Trigger factor</fullName>
        <shortName evidence="12">TF</shortName>
        <ecNumber evidence="3 12">5.2.1.8</ecNumber>
    </recommendedName>
    <alternativeName>
        <fullName evidence="11 12">PPIase</fullName>
    </alternativeName>
</protein>
<evidence type="ECO:0000256" key="11">
    <source>
        <dbReference type="ARBA" id="ARBA00029986"/>
    </source>
</evidence>
<proteinExistence type="inferred from homology"/>
<accession>A0A848B9Q2</accession>
<evidence type="ECO:0000256" key="9">
    <source>
        <dbReference type="ARBA" id="ARBA00023306"/>
    </source>
</evidence>
<keyword evidence="5 12" id="KW-0132">Cell division</keyword>
<evidence type="ECO:0000256" key="2">
    <source>
        <dbReference type="ARBA" id="ARBA00005464"/>
    </source>
</evidence>
<comment type="domain">
    <text evidence="12">Consists of 3 domains; the N-terminus binds the ribosome, the middle domain has PPIase activity, while the C-terminus has intrinsic chaperone activity on its own.</text>
</comment>
<keyword evidence="8 12" id="KW-0413">Isomerase</keyword>
<dbReference type="Pfam" id="PF05697">
    <property type="entry name" value="Trigger_N"/>
    <property type="match status" value="1"/>
</dbReference>
<evidence type="ECO:0000256" key="8">
    <source>
        <dbReference type="ARBA" id="ARBA00023235"/>
    </source>
</evidence>
<dbReference type="InterPro" id="IPR027304">
    <property type="entry name" value="Trigger_fact/SurA_dom_sf"/>
</dbReference>
<keyword evidence="9 12" id="KW-0131">Cell cycle</keyword>
<dbReference type="Pfam" id="PF00254">
    <property type="entry name" value="FKBP_C"/>
    <property type="match status" value="1"/>
</dbReference>
<evidence type="ECO:0000313" key="17">
    <source>
        <dbReference type="Proteomes" id="UP000543804"/>
    </source>
</evidence>
<comment type="caution">
    <text evidence="16">The sequence shown here is derived from an EMBL/GenBank/DDBJ whole genome shotgun (WGS) entry which is preliminary data.</text>
</comment>
<dbReference type="InterPro" id="IPR046357">
    <property type="entry name" value="PPIase_dom_sf"/>
</dbReference>
<dbReference type="NCBIfam" id="TIGR00115">
    <property type="entry name" value="tig"/>
    <property type="match status" value="1"/>
</dbReference>
<comment type="similarity">
    <text evidence="2 12 14">Belongs to the FKBP-type PPIase family. Tig subfamily.</text>
</comment>
<evidence type="ECO:0000256" key="7">
    <source>
        <dbReference type="ARBA" id="ARBA00023186"/>
    </source>
</evidence>
<dbReference type="PANTHER" id="PTHR30560:SF3">
    <property type="entry name" value="TRIGGER FACTOR-LIKE PROTEIN TIG, CHLOROPLASTIC"/>
    <property type="match status" value="1"/>
</dbReference>
<dbReference type="InterPro" id="IPR008880">
    <property type="entry name" value="Trigger_fac_C"/>
</dbReference>
<reference evidence="16 17" key="1">
    <citation type="submission" date="2020-04" db="EMBL/GenBank/DDBJ databases">
        <authorList>
            <person name="Hitch T.C.A."/>
            <person name="Wylensek D."/>
            <person name="Clavel T."/>
        </authorList>
    </citation>
    <scope>NUCLEOTIDE SEQUENCE [LARGE SCALE GENOMIC DNA]</scope>
    <source>
        <strain evidence="16 17">PG-130-P53-12</strain>
    </source>
</reference>
<dbReference type="GO" id="GO:0044183">
    <property type="term" value="F:protein folding chaperone"/>
    <property type="evidence" value="ECO:0007669"/>
    <property type="project" value="TreeGrafter"/>
</dbReference>
<dbReference type="FunFam" id="3.10.50.40:FF:000001">
    <property type="entry name" value="Trigger factor"/>
    <property type="match status" value="1"/>
</dbReference>
<comment type="subcellular location">
    <subcellularLocation>
        <location evidence="12">Cytoplasm</location>
    </subcellularLocation>
    <text evidence="12">About half TF is bound to the ribosome near the polypeptide exit tunnel while the other half is free in the cytoplasm.</text>
</comment>
<dbReference type="Gene3D" id="3.10.50.40">
    <property type="match status" value="1"/>
</dbReference>
<organism evidence="16 17">
    <name type="scientific">Selenomonas bovis</name>
    <dbReference type="NCBI Taxonomy" id="416586"/>
    <lineage>
        <taxon>Bacteria</taxon>
        <taxon>Bacillati</taxon>
        <taxon>Bacillota</taxon>
        <taxon>Negativicutes</taxon>
        <taxon>Selenomonadales</taxon>
        <taxon>Selenomonadaceae</taxon>
        <taxon>Selenomonas</taxon>
    </lineage>
</organism>
<comment type="function">
    <text evidence="10 12">Involved in protein export. Acts as a chaperone by maintaining the newly synthesized protein in an open conformation. Functions as a peptidyl-prolyl cis-trans isomerase.</text>
</comment>
<dbReference type="SUPFAM" id="SSF102735">
    <property type="entry name" value="Trigger factor ribosome-binding domain"/>
    <property type="match status" value="1"/>
</dbReference>
<dbReference type="InterPro" id="IPR005215">
    <property type="entry name" value="Trig_fac"/>
</dbReference>
<dbReference type="HAMAP" id="MF_00303">
    <property type="entry name" value="Trigger_factor_Tig"/>
    <property type="match status" value="1"/>
</dbReference>
<evidence type="ECO:0000313" key="16">
    <source>
        <dbReference type="EMBL" id="NMD98675.1"/>
    </source>
</evidence>
<dbReference type="GO" id="GO:0051083">
    <property type="term" value="P:'de novo' cotranslational protein folding"/>
    <property type="evidence" value="ECO:0007669"/>
    <property type="project" value="TreeGrafter"/>
</dbReference>
<dbReference type="EMBL" id="JABAFA010000008">
    <property type="protein sequence ID" value="NMD98675.1"/>
    <property type="molecule type" value="Genomic_DNA"/>
</dbReference>
<dbReference type="GO" id="GO:0003755">
    <property type="term" value="F:peptidyl-prolyl cis-trans isomerase activity"/>
    <property type="evidence" value="ECO:0007669"/>
    <property type="project" value="UniProtKB-UniRule"/>
</dbReference>
<evidence type="ECO:0000256" key="13">
    <source>
        <dbReference type="PROSITE-ProRule" id="PRU00277"/>
    </source>
</evidence>
<dbReference type="GO" id="GO:0005737">
    <property type="term" value="C:cytoplasm"/>
    <property type="evidence" value="ECO:0007669"/>
    <property type="project" value="UniProtKB-SubCell"/>
</dbReference>
<dbReference type="InterPro" id="IPR008881">
    <property type="entry name" value="Trigger_fac_ribosome-bd_bac"/>
</dbReference>
<name>A0A848B9Q2_9FIRM</name>
<dbReference type="GO" id="GO:0043335">
    <property type="term" value="P:protein unfolding"/>
    <property type="evidence" value="ECO:0007669"/>
    <property type="project" value="TreeGrafter"/>
</dbReference>
<dbReference type="EC" id="5.2.1.8" evidence="3 12"/>
<evidence type="ECO:0000256" key="4">
    <source>
        <dbReference type="ARBA" id="ARBA00016902"/>
    </source>
</evidence>
<dbReference type="GO" id="GO:0043022">
    <property type="term" value="F:ribosome binding"/>
    <property type="evidence" value="ECO:0007669"/>
    <property type="project" value="TreeGrafter"/>
</dbReference>
<dbReference type="InterPro" id="IPR036611">
    <property type="entry name" value="Trigger_fac_ribosome-bd_sf"/>
</dbReference>
<gene>
    <name evidence="12" type="primary">tig</name>
    <name evidence="16" type="ORF">HF878_04140</name>
</gene>
<evidence type="ECO:0000256" key="12">
    <source>
        <dbReference type="HAMAP-Rule" id="MF_00303"/>
    </source>
</evidence>
<keyword evidence="7 12" id="KW-0143">Chaperone</keyword>
<dbReference type="Pfam" id="PF05698">
    <property type="entry name" value="Trigger_C"/>
    <property type="match status" value="1"/>
</dbReference>
<dbReference type="PANTHER" id="PTHR30560">
    <property type="entry name" value="TRIGGER FACTOR CHAPERONE AND PEPTIDYL-PROLYL CIS/TRANS ISOMERASE"/>
    <property type="match status" value="1"/>
</dbReference>
<dbReference type="SUPFAM" id="SSF54534">
    <property type="entry name" value="FKBP-like"/>
    <property type="match status" value="1"/>
</dbReference>
<evidence type="ECO:0000256" key="6">
    <source>
        <dbReference type="ARBA" id="ARBA00023110"/>
    </source>
</evidence>
<evidence type="ECO:0000256" key="14">
    <source>
        <dbReference type="RuleBase" id="RU003914"/>
    </source>
</evidence>
<dbReference type="RefSeq" id="WP_170077279.1">
    <property type="nucleotide sequence ID" value="NZ_JABAFA010000008.1"/>
</dbReference>
<dbReference type="GO" id="GO:0015031">
    <property type="term" value="P:protein transport"/>
    <property type="evidence" value="ECO:0007669"/>
    <property type="project" value="UniProtKB-UniRule"/>
</dbReference>
<evidence type="ECO:0000256" key="1">
    <source>
        <dbReference type="ARBA" id="ARBA00000971"/>
    </source>
</evidence>
<comment type="catalytic activity">
    <reaction evidence="1 12 13">
        <text>[protein]-peptidylproline (omega=180) = [protein]-peptidylproline (omega=0)</text>
        <dbReference type="Rhea" id="RHEA:16237"/>
        <dbReference type="Rhea" id="RHEA-COMP:10747"/>
        <dbReference type="Rhea" id="RHEA-COMP:10748"/>
        <dbReference type="ChEBI" id="CHEBI:83833"/>
        <dbReference type="ChEBI" id="CHEBI:83834"/>
        <dbReference type="EC" id="5.2.1.8"/>
    </reaction>
</comment>
<dbReference type="PROSITE" id="PS50059">
    <property type="entry name" value="FKBP_PPIASE"/>
    <property type="match status" value="1"/>
</dbReference>
<keyword evidence="6 12" id="KW-0697">Rotamase</keyword>
<dbReference type="SUPFAM" id="SSF109998">
    <property type="entry name" value="Triger factor/SurA peptide-binding domain-like"/>
    <property type="match status" value="1"/>
</dbReference>
<dbReference type="Gene3D" id="1.10.3120.10">
    <property type="entry name" value="Trigger factor, C-terminal domain"/>
    <property type="match status" value="1"/>
</dbReference>
<evidence type="ECO:0000256" key="10">
    <source>
        <dbReference type="ARBA" id="ARBA00024849"/>
    </source>
</evidence>
<feature type="domain" description="PPIase FKBP-type" evidence="15">
    <location>
        <begin position="166"/>
        <end position="248"/>
    </location>
</feature>
<keyword evidence="17" id="KW-1185">Reference proteome</keyword>
<dbReference type="Gene3D" id="3.30.70.1050">
    <property type="entry name" value="Trigger factor ribosome-binding domain"/>
    <property type="match status" value="1"/>
</dbReference>
<dbReference type="PIRSF" id="PIRSF003095">
    <property type="entry name" value="Trigger_factor"/>
    <property type="match status" value="1"/>
</dbReference>
<evidence type="ECO:0000256" key="5">
    <source>
        <dbReference type="ARBA" id="ARBA00022618"/>
    </source>
</evidence>
<dbReference type="Proteomes" id="UP000543804">
    <property type="component" value="Unassembled WGS sequence"/>
</dbReference>
<dbReference type="GO" id="GO:0051301">
    <property type="term" value="P:cell division"/>
    <property type="evidence" value="ECO:0007669"/>
    <property type="project" value="UniProtKB-KW"/>
</dbReference>
<dbReference type="InterPro" id="IPR037041">
    <property type="entry name" value="Trigger_fac_C_sf"/>
</dbReference>
<dbReference type="InterPro" id="IPR001179">
    <property type="entry name" value="PPIase_FKBP_dom"/>
</dbReference>
<evidence type="ECO:0000256" key="3">
    <source>
        <dbReference type="ARBA" id="ARBA00013194"/>
    </source>
</evidence>
<dbReference type="AlphaFoldDB" id="A0A848B9Q2"/>
<evidence type="ECO:0000259" key="15">
    <source>
        <dbReference type="PROSITE" id="PS50059"/>
    </source>
</evidence>
<sequence length="431" mass="48124">MKVSAEKIENQKVVLTIEVVAAELDKAEERACKRFASQVNIPGFRKGKAPRKIVEQHVGKQTVLQEAFDYFIAPEALAEALKDQKMEDIVTRPDIETVTLEEGKDVVFKATVVPRPEVKLGEYKGLKIAKDEVKVTDEDVDNQLKHMADHQAKMVEAPEGAAVEDGDFTTLDFKGFVDGEAFEGGEGKDYPLQIGSNSFIPGFETQLIGAKVGEEKDVNVKFPEEYHAKELAGKDATFKCTIRSIKHKELPAIDDAFAKAASKFETLDELKADIRKNLTENAERKAENDRKAEALETASKNITVDIPPIMVDNEVTRMLREMEMRLAQQGMQLEQYLQFAGTDIAKLREQYRETAEKNVRTGLMLEEVAKAENIKVEAADLDKEVEVMAAAYGATPKQVKKIIAEQGRLNDLAATVLRNKTMQFIFDNLAE</sequence>